<dbReference type="AlphaFoldDB" id="A0A538TY25"/>
<evidence type="ECO:0000256" key="4">
    <source>
        <dbReference type="ARBA" id="ARBA00023235"/>
    </source>
</evidence>
<dbReference type="GO" id="GO:0160148">
    <property type="term" value="F:tRNA pseudouridine(55) synthase activity"/>
    <property type="evidence" value="ECO:0007669"/>
    <property type="project" value="UniProtKB-EC"/>
</dbReference>
<evidence type="ECO:0000313" key="8">
    <source>
        <dbReference type="EMBL" id="TMQ68545.1"/>
    </source>
</evidence>
<feature type="active site" description="Nucleophile" evidence="5">
    <location>
        <position position="76"/>
    </location>
</feature>
<dbReference type="EC" id="5.4.99.25" evidence="5"/>
<comment type="catalytic activity">
    <reaction evidence="1 5">
        <text>uridine(55) in tRNA = pseudouridine(55) in tRNA</text>
        <dbReference type="Rhea" id="RHEA:42532"/>
        <dbReference type="Rhea" id="RHEA-COMP:10101"/>
        <dbReference type="Rhea" id="RHEA-COMP:10102"/>
        <dbReference type="ChEBI" id="CHEBI:65314"/>
        <dbReference type="ChEBI" id="CHEBI:65315"/>
        <dbReference type="EC" id="5.4.99.25"/>
    </reaction>
</comment>
<dbReference type="PANTHER" id="PTHR13767">
    <property type="entry name" value="TRNA-PSEUDOURIDINE SYNTHASE"/>
    <property type="match status" value="1"/>
</dbReference>
<dbReference type="Gene3D" id="3.30.2350.10">
    <property type="entry name" value="Pseudouridine synthase"/>
    <property type="match status" value="1"/>
</dbReference>
<dbReference type="NCBIfam" id="TIGR00431">
    <property type="entry name" value="TruB"/>
    <property type="match status" value="1"/>
</dbReference>
<dbReference type="GO" id="GO:0003723">
    <property type="term" value="F:RNA binding"/>
    <property type="evidence" value="ECO:0007669"/>
    <property type="project" value="InterPro"/>
</dbReference>
<dbReference type="GO" id="GO:0031119">
    <property type="term" value="P:tRNA pseudouridine synthesis"/>
    <property type="evidence" value="ECO:0007669"/>
    <property type="project" value="UniProtKB-UniRule"/>
</dbReference>
<protein>
    <recommendedName>
        <fullName evidence="5">tRNA pseudouridine synthase B</fullName>
        <ecNumber evidence="5">5.4.99.25</ecNumber>
    </recommendedName>
    <alternativeName>
        <fullName evidence="5">tRNA pseudouridine(55) synthase</fullName>
        <shortName evidence="5">Psi55 synthase</shortName>
    </alternativeName>
    <alternativeName>
        <fullName evidence="5">tRNA pseudouridylate synthase</fullName>
    </alternativeName>
    <alternativeName>
        <fullName evidence="5">tRNA-uridine isomerase</fullName>
    </alternativeName>
</protein>
<dbReference type="EMBL" id="VBOY01000007">
    <property type="protein sequence ID" value="TMQ68545.1"/>
    <property type="molecule type" value="Genomic_DNA"/>
</dbReference>
<evidence type="ECO:0000313" key="9">
    <source>
        <dbReference type="Proteomes" id="UP000316609"/>
    </source>
</evidence>
<keyword evidence="4 5" id="KW-0413">Isomerase</keyword>
<dbReference type="Pfam" id="PF01509">
    <property type="entry name" value="TruB_N"/>
    <property type="match status" value="1"/>
</dbReference>
<dbReference type="HAMAP" id="MF_01080">
    <property type="entry name" value="TruB_bact"/>
    <property type="match status" value="1"/>
</dbReference>
<sequence>MKHAWTEGEIHGPVAYESPRPIGAAAPAWGPESAGALGFSGLLAVDKPVGVTSHDVVVKVRRRLKSPGAGHLGTLDPGASGLLLIALGAATRAIAVWQGGEKTYEGTALFGLTTTTQDIQGDVTERREVALSEEAVREASRAFAGTFDQIPPMVSALKVSGRRLHQLARRGVTVERRPRRVIVHAWEWIAFDLPRARFRVRCASGTYVRTLVHDLGQALGTGAALESLRRLRSEPFGLDHAVRLGDLDELPPHEVLAKAGRPLDESLAVLPAVTLEPAAALRIGAGGRPAVTRGDAPLGGGPRSVVLRDGAGHALALGELHAHPEDPALAIACPRVVFPWAVRTGRGA</sequence>
<evidence type="ECO:0000259" key="6">
    <source>
        <dbReference type="Pfam" id="PF01509"/>
    </source>
</evidence>
<keyword evidence="3 5" id="KW-0819">tRNA processing</keyword>
<feature type="domain" description="tRNA pseudouridylate synthase B C-terminal" evidence="7">
    <location>
        <begin position="209"/>
        <end position="249"/>
    </location>
</feature>
<comment type="caution">
    <text evidence="8">The sequence shown here is derived from an EMBL/GenBank/DDBJ whole genome shotgun (WGS) entry which is preliminary data.</text>
</comment>
<dbReference type="InterPro" id="IPR002501">
    <property type="entry name" value="PsdUridine_synth_N"/>
</dbReference>
<comment type="similarity">
    <text evidence="2 5">Belongs to the pseudouridine synthase TruB family. Type 1 subfamily.</text>
</comment>
<reference evidence="8 9" key="1">
    <citation type="journal article" date="2019" name="Nat. Microbiol.">
        <title>Mediterranean grassland soil C-N compound turnover is dependent on rainfall and depth, and is mediated by genomically divergent microorganisms.</title>
        <authorList>
            <person name="Diamond S."/>
            <person name="Andeer P.F."/>
            <person name="Li Z."/>
            <person name="Crits-Christoph A."/>
            <person name="Burstein D."/>
            <person name="Anantharaman K."/>
            <person name="Lane K.R."/>
            <person name="Thomas B.C."/>
            <person name="Pan C."/>
            <person name="Northen T.R."/>
            <person name="Banfield J.F."/>
        </authorList>
    </citation>
    <scope>NUCLEOTIDE SEQUENCE [LARGE SCALE GENOMIC DNA]</scope>
    <source>
        <strain evidence="8">WS_8</strain>
    </source>
</reference>
<dbReference type="CDD" id="cd02573">
    <property type="entry name" value="PseudoU_synth_EcTruB"/>
    <property type="match status" value="1"/>
</dbReference>
<dbReference type="SUPFAM" id="SSF55120">
    <property type="entry name" value="Pseudouridine synthase"/>
    <property type="match status" value="1"/>
</dbReference>
<evidence type="ECO:0000256" key="1">
    <source>
        <dbReference type="ARBA" id="ARBA00000385"/>
    </source>
</evidence>
<evidence type="ECO:0000256" key="5">
    <source>
        <dbReference type="HAMAP-Rule" id="MF_01080"/>
    </source>
</evidence>
<dbReference type="Proteomes" id="UP000316609">
    <property type="component" value="Unassembled WGS sequence"/>
</dbReference>
<dbReference type="GO" id="GO:1990481">
    <property type="term" value="P:mRNA pseudouridine synthesis"/>
    <property type="evidence" value="ECO:0007669"/>
    <property type="project" value="TreeGrafter"/>
</dbReference>
<proteinExistence type="inferred from homology"/>
<comment type="function">
    <text evidence="5">Responsible for synthesis of pseudouridine from uracil-55 in the psi GC loop of transfer RNAs.</text>
</comment>
<name>A0A538TY25_UNCEI</name>
<dbReference type="PANTHER" id="PTHR13767:SF2">
    <property type="entry name" value="PSEUDOURIDYLATE SYNTHASE TRUB1"/>
    <property type="match status" value="1"/>
</dbReference>
<evidence type="ECO:0000256" key="2">
    <source>
        <dbReference type="ARBA" id="ARBA00005642"/>
    </source>
</evidence>
<organism evidence="8 9">
    <name type="scientific">Eiseniibacteriota bacterium</name>
    <dbReference type="NCBI Taxonomy" id="2212470"/>
    <lineage>
        <taxon>Bacteria</taxon>
        <taxon>Candidatus Eiseniibacteriota</taxon>
    </lineage>
</organism>
<evidence type="ECO:0000256" key="3">
    <source>
        <dbReference type="ARBA" id="ARBA00022694"/>
    </source>
</evidence>
<dbReference type="Pfam" id="PF16198">
    <property type="entry name" value="TruB_C_2"/>
    <property type="match status" value="1"/>
</dbReference>
<dbReference type="InterPro" id="IPR014780">
    <property type="entry name" value="tRNA_psdUridine_synth_TruB"/>
</dbReference>
<feature type="domain" description="Pseudouridine synthase II N-terminal" evidence="6">
    <location>
        <begin position="61"/>
        <end position="208"/>
    </location>
</feature>
<dbReference type="InterPro" id="IPR032819">
    <property type="entry name" value="TruB_C"/>
</dbReference>
<accession>A0A538TY25</accession>
<evidence type="ECO:0000259" key="7">
    <source>
        <dbReference type="Pfam" id="PF16198"/>
    </source>
</evidence>
<gene>
    <name evidence="5 8" type="primary">truB</name>
    <name evidence="8" type="ORF">E6K78_00950</name>
</gene>
<dbReference type="InterPro" id="IPR020103">
    <property type="entry name" value="PsdUridine_synth_cat_dom_sf"/>
</dbReference>